<name>A0AAV4B6J7_9GAST</name>
<comment type="caution">
    <text evidence="1">The sequence shown here is derived from an EMBL/GenBank/DDBJ whole genome shotgun (WGS) entry which is preliminary data.</text>
</comment>
<evidence type="ECO:0000313" key="1">
    <source>
        <dbReference type="EMBL" id="GFO15142.1"/>
    </source>
</evidence>
<dbReference type="Proteomes" id="UP000735302">
    <property type="component" value="Unassembled WGS sequence"/>
</dbReference>
<dbReference type="AlphaFoldDB" id="A0AAV4B6J7"/>
<dbReference type="EMBL" id="BLXT01004603">
    <property type="protein sequence ID" value="GFO15142.1"/>
    <property type="molecule type" value="Genomic_DNA"/>
</dbReference>
<accession>A0AAV4B6J7</accession>
<proteinExistence type="predicted"/>
<organism evidence="1 2">
    <name type="scientific">Plakobranchus ocellatus</name>
    <dbReference type="NCBI Taxonomy" id="259542"/>
    <lineage>
        <taxon>Eukaryota</taxon>
        <taxon>Metazoa</taxon>
        <taxon>Spiralia</taxon>
        <taxon>Lophotrochozoa</taxon>
        <taxon>Mollusca</taxon>
        <taxon>Gastropoda</taxon>
        <taxon>Heterobranchia</taxon>
        <taxon>Euthyneura</taxon>
        <taxon>Panpulmonata</taxon>
        <taxon>Sacoglossa</taxon>
        <taxon>Placobranchoidea</taxon>
        <taxon>Plakobranchidae</taxon>
        <taxon>Plakobranchus</taxon>
    </lineage>
</organism>
<gene>
    <name evidence="1" type="ORF">PoB_004164700</name>
</gene>
<protein>
    <submittedName>
        <fullName evidence="1">Tigger transposable element-derived protein 4</fullName>
    </submittedName>
</protein>
<evidence type="ECO:0000313" key="2">
    <source>
        <dbReference type="Proteomes" id="UP000735302"/>
    </source>
</evidence>
<sequence length="81" mass="9158">MLIIYRLQLHSARVKVKAEEIGKTFEANSTASLDGSKCLQHCTKLPVKYAANSDVWMKGVLFESWMGKLDSNFHKEGRKVS</sequence>
<reference evidence="1 2" key="1">
    <citation type="journal article" date="2021" name="Elife">
        <title>Chloroplast acquisition without the gene transfer in kleptoplastic sea slugs, Plakobranchus ocellatus.</title>
        <authorList>
            <person name="Maeda T."/>
            <person name="Takahashi S."/>
            <person name="Yoshida T."/>
            <person name="Shimamura S."/>
            <person name="Takaki Y."/>
            <person name="Nagai Y."/>
            <person name="Toyoda A."/>
            <person name="Suzuki Y."/>
            <person name="Arimoto A."/>
            <person name="Ishii H."/>
            <person name="Satoh N."/>
            <person name="Nishiyama T."/>
            <person name="Hasebe M."/>
            <person name="Maruyama T."/>
            <person name="Minagawa J."/>
            <person name="Obokata J."/>
            <person name="Shigenobu S."/>
        </authorList>
    </citation>
    <scope>NUCLEOTIDE SEQUENCE [LARGE SCALE GENOMIC DNA]</scope>
</reference>
<keyword evidence="2" id="KW-1185">Reference proteome</keyword>